<dbReference type="GO" id="GO:0005524">
    <property type="term" value="F:ATP binding"/>
    <property type="evidence" value="ECO:0007669"/>
    <property type="project" value="UniProtKB-KW"/>
</dbReference>
<dbReference type="PANTHER" id="PTHR23073">
    <property type="entry name" value="26S PROTEASOME REGULATORY SUBUNIT"/>
    <property type="match status" value="1"/>
</dbReference>
<organism evidence="4">
    <name type="scientific">Sesamum radiatum</name>
    <name type="common">Black benniseed</name>
    <dbReference type="NCBI Taxonomy" id="300843"/>
    <lineage>
        <taxon>Eukaryota</taxon>
        <taxon>Viridiplantae</taxon>
        <taxon>Streptophyta</taxon>
        <taxon>Embryophyta</taxon>
        <taxon>Tracheophyta</taxon>
        <taxon>Spermatophyta</taxon>
        <taxon>Magnoliopsida</taxon>
        <taxon>eudicotyledons</taxon>
        <taxon>Gunneridae</taxon>
        <taxon>Pentapetalae</taxon>
        <taxon>asterids</taxon>
        <taxon>lamiids</taxon>
        <taxon>Lamiales</taxon>
        <taxon>Pedaliaceae</taxon>
        <taxon>Sesamum</taxon>
    </lineage>
</organism>
<evidence type="ECO:0000256" key="1">
    <source>
        <dbReference type="ARBA" id="ARBA00022741"/>
    </source>
</evidence>
<sequence>GKVRPELEFGSFAAVVMISTTDLLIILLNRPVLVKRFSEFSWNILMRLSWQLTELTLWTLAFYFREDLIDTGGCDIQKQEIREALELPLTHHELYQEIGINPPRPCGVLLHGQPGTGTGKALLA</sequence>
<keyword evidence="1" id="KW-0547">Nucleotide-binding</keyword>
<proteinExistence type="predicted"/>
<accession>A0AAW2JKG0</accession>
<keyword evidence="4" id="KW-0647">Proteasome</keyword>
<dbReference type="GO" id="GO:0000502">
    <property type="term" value="C:proteasome complex"/>
    <property type="evidence" value="ECO:0007669"/>
    <property type="project" value="UniProtKB-KW"/>
</dbReference>
<evidence type="ECO:0000313" key="4">
    <source>
        <dbReference type="EMBL" id="KAL0294944.1"/>
    </source>
</evidence>
<reference evidence="4" key="1">
    <citation type="submission" date="2020-06" db="EMBL/GenBank/DDBJ databases">
        <authorList>
            <person name="Li T."/>
            <person name="Hu X."/>
            <person name="Zhang T."/>
            <person name="Song X."/>
            <person name="Zhang H."/>
            <person name="Dai N."/>
            <person name="Sheng W."/>
            <person name="Hou X."/>
            <person name="Wei L."/>
        </authorList>
    </citation>
    <scope>NUCLEOTIDE SEQUENCE</scope>
    <source>
        <strain evidence="4">G02</strain>
        <tissue evidence="4">Leaf</tissue>
    </source>
</reference>
<feature type="non-terminal residue" evidence="4">
    <location>
        <position position="1"/>
    </location>
</feature>
<comment type="caution">
    <text evidence="4">The sequence shown here is derived from an EMBL/GenBank/DDBJ whole genome shotgun (WGS) entry which is preliminary data.</text>
</comment>
<dbReference type="InterPro" id="IPR027417">
    <property type="entry name" value="P-loop_NTPase"/>
</dbReference>
<keyword evidence="3" id="KW-0812">Transmembrane</keyword>
<dbReference type="EMBL" id="JACGWJ010000110">
    <property type="protein sequence ID" value="KAL0294944.1"/>
    <property type="molecule type" value="Genomic_DNA"/>
</dbReference>
<evidence type="ECO:0000256" key="3">
    <source>
        <dbReference type="SAM" id="Phobius"/>
    </source>
</evidence>
<keyword evidence="2" id="KW-0067">ATP-binding</keyword>
<reference evidence="4" key="2">
    <citation type="journal article" date="2024" name="Plant">
        <title>Genomic evolution and insights into agronomic trait innovations of Sesamum species.</title>
        <authorList>
            <person name="Miao H."/>
            <person name="Wang L."/>
            <person name="Qu L."/>
            <person name="Liu H."/>
            <person name="Sun Y."/>
            <person name="Le M."/>
            <person name="Wang Q."/>
            <person name="Wei S."/>
            <person name="Zheng Y."/>
            <person name="Lin W."/>
            <person name="Duan Y."/>
            <person name="Cao H."/>
            <person name="Xiong S."/>
            <person name="Wang X."/>
            <person name="Wei L."/>
            <person name="Li C."/>
            <person name="Ma Q."/>
            <person name="Ju M."/>
            <person name="Zhao R."/>
            <person name="Li G."/>
            <person name="Mu C."/>
            <person name="Tian Q."/>
            <person name="Mei H."/>
            <person name="Zhang T."/>
            <person name="Gao T."/>
            <person name="Zhang H."/>
        </authorList>
    </citation>
    <scope>NUCLEOTIDE SEQUENCE</scope>
    <source>
        <strain evidence="4">G02</strain>
    </source>
</reference>
<evidence type="ECO:0000256" key="2">
    <source>
        <dbReference type="ARBA" id="ARBA00022840"/>
    </source>
</evidence>
<protein>
    <submittedName>
        <fullName evidence="4">26S proteasome regulatory subunitB</fullName>
    </submittedName>
</protein>
<dbReference type="SUPFAM" id="SSF52540">
    <property type="entry name" value="P-loop containing nucleoside triphosphate hydrolases"/>
    <property type="match status" value="1"/>
</dbReference>
<name>A0AAW2JKG0_SESRA</name>
<dbReference type="Gene3D" id="3.40.50.300">
    <property type="entry name" value="P-loop containing nucleotide triphosphate hydrolases"/>
    <property type="match status" value="1"/>
</dbReference>
<gene>
    <name evidence="4" type="ORF">Sradi_6859500</name>
</gene>
<feature type="transmembrane region" description="Helical" evidence="3">
    <location>
        <begin position="12"/>
        <end position="32"/>
    </location>
</feature>
<keyword evidence="3" id="KW-0472">Membrane</keyword>
<keyword evidence="3" id="KW-1133">Transmembrane helix</keyword>
<dbReference type="AlphaFoldDB" id="A0AAW2JKG0"/>
<dbReference type="InterPro" id="IPR050221">
    <property type="entry name" value="26S_Proteasome_ATPase"/>
</dbReference>